<dbReference type="RefSeq" id="XP_020069133.1">
    <property type="nucleotide sequence ID" value="XM_020216569.1"/>
</dbReference>
<feature type="compositionally biased region" description="Basic residues" evidence="1">
    <location>
        <begin position="1"/>
        <end position="11"/>
    </location>
</feature>
<dbReference type="AlphaFoldDB" id="A0A1E4RXU5"/>
<dbReference type="OMA" id="MVECTIS"/>
<dbReference type="Proteomes" id="UP000094389">
    <property type="component" value="Unassembled WGS sequence"/>
</dbReference>
<keyword evidence="3" id="KW-1185">Reference proteome</keyword>
<protein>
    <submittedName>
        <fullName evidence="2">Uncharacterized protein</fullName>
    </submittedName>
</protein>
<reference evidence="2 3" key="1">
    <citation type="journal article" date="2016" name="Proc. Natl. Acad. Sci. U.S.A.">
        <title>Comparative genomics of biotechnologically important yeasts.</title>
        <authorList>
            <person name="Riley R."/>
            <person name="Haridas S."/>
            <person name="Wolfe K.H."/>
            <person name="Lopes M.R."/>
            <person name="Hittinger C.T."/>
            <person name="Goeker M."/>
            <person name="Salamov A.A."/>
            <person name="Wisecaver J.H."/>
            <person name="Long T.M."/>
            <person name="Calvey C.H."/>
            <person name="Aerts A.L."/>
            <person name="Barry K.W."/>
            <person name="Choi C."/>
            <person name="Clum A."/>
            <person name="Coughlan A.Y."/>
            <person name="Deshpande S."/>
            <person name="Douglass A.P."/>
            <person name="Hanson S.J."/>
            <person name="Klenk H.-P."/>
            <person name="LaButti K.M."/>
            <person name="Lapidus A."/>
            <person name="Lindquist E.A."/>
            <person name="Lipzen A.M."/>
            <person name="Meier-Kolthoff J.P."/>
            <person name="Ohm R.A."/>
            <person name="Otillar R.P."/>
            <person name="Pangilinan J.L."/>
            <person name="Peng Y."/>
            <person name="Rokas A."/>
            <person name="Rosa C.A."/>
            <person name="Scheuner C."/>
            <person name="Sibirny A.A."/>
            <person name="Slot J.C."/>
            <person name="Stielow J.B."/>
            <person name="Sun H."/>
            <person name="Kurtzman C.P."/>
            <person name="Blackwell M."/>
            <person name="Grigoriev I.V."/>
            <person name="Jeffries T.W."/>
        </authorList>
    </citation>
    <scope>NUCLEOTIDE SEQUENCE [LARGE SCALE GENOMIC DNA]</scope>
    <source>
        <strain evidence="3">ATCC 18201 / CBS 1600 / BCRC 20928 / JCM 3617 / NBRC 0987 / NRRL Y-1542</strain>
    </source>
</reference>
<evidence type="ECO:0000313" key="2">
    <source>
        <dbReference type="EMBL" id="ODV72094.1"/>
    </source>
</evidence>
<name>A0A1E4RXU5_CYBJN</name>
<sequence>MPPKKHLKLPKFSKQPKQLKQQEAMPQTSEDYLEEAISKEEYADRWLLSDVAKSLRAYQESFDYYSRSIALSNGGSSDHVYNRLRLLFHVYETYKDVPKSMLTGCDGCTVHLTGLQGVMREYQAAGWVNWECAYNQVLLNMEAMEQEGVMAEQVVGLLNGSIALINSILKVQLLELDSFLQRLEAGESETPTETQGEGDMYEQIVPSTVLDTLITAWRMVFTAMQSCDTLEELRLVAGESQVFLGQLDDGLTLLERFAPGNDDPFQLNIKQGELDELSLVKSCIYGIQTVELAPLVNLWESMALITSSKWLAQADSFITLLSFVQFSEEDQWTVISHALKALKLAQDTLTSELNEEKSAKGARVSALVGKIVEVLISRADNELLRASLTCDAAVQHRDTLKSNAINLLKSGLNYSQSNVGLREPVLDKIQRNKLKRECVVRLLILTKDVLSVEDLVRNLGMEFWESEWTEMRSHPLYSKFPIVSTV</sequence>
<dbReference type="OrthoDB" id="5328412at2759"/>
<evidence type="ECO:0000256" key="1">
    <source>
        <dbReference type="SAM" id="MobiDB-lite"/>
    </source>
</evidence>
<feature type="region of interest" description="Disordered" evidence="1">
    <location>
        <begin position="1"/>
        <end position="29"/>
    </location>
</feature>
<organism evidence="2 3">
    <name type="scientific">Cyberlindnera jadinii (strain ATCC 18201 / CBS 1600 / BCRC 20928 / JCM 3617 / NBRC 0987 / NRRL Y-1542)</name>
    <name type="common">Torula yeast</name>
    <name type="synonym">Candida utilis</name>
    <dbReference type="NCBI Taxonomy" id="983966"/>
    <lineage>
        <taxon>Eukaryota</taxon>
        <taxon>Fungi</taxon>
        <taxon>Dikarya</taxon>
        <taxon>Ascomycota</taxon>
        <taxon>Saccharomycotina</taxon>
        <taxon>Saccharomycetes</taxon>
        <taxon>Phaffomycetales</taxon>
        <taxon>Phaffomycetaceae</taxon>
        <taxon>Cyberlindnera</taxon>
    </lineage>
</organism>
<accession>A0A1E4RXU5</accession>
<feature type="compositionally biased region" description="Polar residues" evidence="1">
    <location>
        <begin position="15"/>
        <end position="29"/>
    </location>
</feature>
<evidence type="ECO:0000313" key="3">
    <source>
        <dbReference type="Proteomes" id="UP000094389"/>
    </source>
</evidence>
<gene>
    <name evidence="2" type="ORF">CYBJADRAFT_174361</name>
</gene>
<proteinExistence type="predicted"/>
<dbReference type="EMBL" id="KV453936">
    <property type="protein sequence ID" value="ODV72094.1"/>
    <property type="molecule type" value="Genomic_DNA"/>
</dbReference>
<dbReference type="GeneID" id="30990965"/>